<comment type="caution">
    <text evidence="2">The sequence shown here is derived from an EMBL/GenBank/DDBJ whole genome shotgun (WGS) entry which is preliminary data.</text>
</comment>
<organism evidence="2 3">
    <name type="scientific">Naganishia liquefaciens</name>
    <dbReference type="NCBI Taxonomy" id="104408"/>
    <lineage>
        <taxon>Eukaryota</taxon>
        <taxon>Fungi</taxon>
        <taxon>Dikarya</taxon>
        <taxon>Basidiomycota</taxon>
        <taxon>Agaricomycotina</taxon>
        <taxon>Tremellomycetes</taxon>
        <taxon>Filobasidiales</taxon>
        <taxon>Filobasidiaceae</taxon>
        <taxon>Naganishia</taxon>
    </lineage>
</organism>
<proteinExistence type="predicted"/>
<evidence type="ECO:0000313" key="3">
    <source>
        <dbReference type="Proteomes" id="UP000620104"/>
    </source>
</evidence>
<dbReference type="AlphaFoldDB" id="A0A8H3TZC4"/>
<feature type="compositionally biased region" description="Polar residues" evidence="1">
    <location>
        <begin position="193"/>
        <end position="202"/>
    </location>
</feature>
<dbReference type="EMBL" id="BLZA01000049">
    <property type="protein sequence ID" value="GHJ89879.1"/>
    <property type="molecule type" value="Genomic_DNA"/>
</dbReference>
<reference evidence="2" key="1">
    <citation type="submission" date="2020-07" db="EMBL/GenBank/DDBJ databases">
        <title>Draft Genome Sequence of a Deep-Sea Yeast, Naganishia (Cryptococcus) liquefaciens strain N6.</title>
        <authorList>
            <person name="Han Y.W."/>
            <person name="Kajitani R."/>
            <person name="Morimoto H."/>
            <person name="Parhat M."/>
            <person name="Tsubouchi H."/>
            <person name="Bakenova O."/>
            <person name="Ogata M."/>
            <person name="Argunhan B."/>
            <person name="Aoki R."/>
            <person name="Kajiwara S."/>
            <person name="Itoh T."/>
            <person name="Iwasaki H."/>
        </authorList>
    </citation>
    <scope>NUCLEOTIDE SEQUENCE</scope>
    <source>
        <strain evidence="2">N6</strain>
    </source>
</reference>
<name>A0A8H3TZC4_9TREE</name>
<keyword evidence="3" id="KW-1185">Reference proteome</keyword>
<dbReference type="Proteomes" id="UP000620104">
    <property type="component" value="Unassembled WGS sequence"/>
</dbReference>
<accession>A0A8H3TZC4</accession>
<gene>
    <name evidence="2" type="ORF">NliqN6_6281</name>
</gene>
<feature type="region of interest" description="Disordered" evidence="1">
    <location>
        <begin position="179"/>
        <end position="202"/>
    </location>
</feature>
<evidence type="ECO:0000313" key="2">
    <source>
        <dbReference type="EMBL" id="GHJ89879.1"/>
    </source>
</evidence>
<sequence>MSRVQVPLGEIIFTPAARSLAYKKVDPRVTHDLRRYCIHFTKIDHWVCTVLNPHGEERDIPGEVYVSEPKRFARTTNDLTDWAAEGIAQLERCSAKLTQEETGGKATDTEIRQTLRYLMESRQTMSTFIGILALPLNSQIPSSRSSRGPKRIQSLARWRNPLSAKVFLRIERTARQCPTAFHQPRGPSHCDEPSTSIDDALG</sequence>
<evidence type="ECO:0000256" key="1">
    <source>
        <dbReference type="SAM" id="MobiDB-lite"/>
    </source>
</evidence>
<protein>
    <submittedName>
        <fullName evidence="2">Uncharacterized protein</fullName>
    </submittedName>
</protein>